<comment type="subunit">
    <text evidence="4">Part of the RNA polymerase complex.</text>
</comment>
<dbReference type="EMBL" id="DTFI01000052">
    <property type="protein sequence ID" value="HGI43143.1"/>
    <property type="molecule type" value="Genomic_DNA"/>
</dbReference>
<dbReference type="PANTHER" id="PTHR13946:SF28">
    <property type="entry name" value="DNA-DIRECTED RNA POLYMERASES I AND III SUBUNIT RPAC2"/>
    <property type="match status" value="1"/>
</dbReference>
<evidence type="ECO:0000256" key="4">
    <source>
        <dbReference type="HAMAP-Rule" id="MF_00261"/>
    </source>
</evidence>
<dbReference type="GO" id="GO:0003899">
    <property type="term" value="F:DNA-directed RNA polymerase activity"/>
    <property type="evidence" value="ECO:0007669"/>
    <property type="project" value="UniProtKB-UniRule"/>
</dbReference>
<evidence type="ECO:0000256" key="1">
    <source>
        <dbReference type="ARBA" id="ARBA00022478"/>
    </source>
</evidence>
<dbReference type="Pfam" id="PF13656">
    <property type="entry name" value="RNA_pol_L_2"/>
    <property type="match status" value="1"/>
</dbReference>
<gene>
    <name evidence="4" type="primary">rpo11</name>
    <name evidence="4" type="synonym">rpoL</name>
    <name evidence="6" type="ORF">ENV17_01990</name>
</gene>
<dbReference type="GO" id="GO:0046983">
    <property type="term" value="F:protein dimerization activity"/>
    <property type="evidence" value="ECO:0007669"/>
    <property type="project" value="InterPro"/>
</dbReference>
<comment type="caution">
    <text evidence="6">The sequence shown here is derived from an EMBL/GenBank/DDBJ whole genome shotgun (WGS) entry which is preliminary data.</text>
</comment>
<dbReference type="GO" id="GO:0003677">
    <property type="term" value="F:DNA binding"/>
    <property type="evidence" value="ECO:0007669"/>
    <property type="project" value="InterPro"/>
</dbReference>
<dbReference type="HAMAP" id="MF_00261">
    <property type="entry name" value="RNApol_arch_Rpo11"/>
    <property type="match status" value="1"/>
</dbReference>
<organism evidence="6">
    <name type="scientific">Thermofilum pendens</name>
    <dbReference type="NCBI Taxonomy" id="2269"/>
    <lineage>
        <taxon>Archaea</taxon>
        <taxon>Thermoproteota</taxon>
        <taxon>Thermoprotei</taxon>
        <taxon>Thermofilales</taxon>
        <taxon>Thermofilaceae</taxon>
        <taxon>Thermofilum</taxon>
    </lineage>
</organism>
<dbReference type="PANTHER" id="PTHR13946">
    <property type="entry name" value="DNA-DIRECTED RNA POLYMERASE I,II,III"/>
    <property type="match status" value="1"/>
</dbReference>
<name>A0A7C4B8X2_THEPE</name>
<dbReference type="InterPro" id="IPR009025">
    <property type="entry name" value="RBP11-like_dimer"/>
</dbReference>
<dbReference type="PROSITE" id="PS01154">
    <property type="entry name" value="RNA_POL_L_13KD"/>
    <property type="match status" value="1"/>
</dbReference>
<feature type="domain" description="DNA-directed RNA polymerase RBP11-like dimerisation" evidence="5">
    <location>
        <begin position="24"/>
        <end position="96"/>
    </location>
</feature>
<accession>A0A7C4B8X2</accession>
<dbReference type="EC" id="2.7.7.6" evidence="4"/>
<dbReference type="GO" id="GO:0005737">
    <property type="term" value="C:cytoplasm"/>
    <property type="evidence" value="ECO:0007669"/>
    <property type="project" value="UniProtKB-SubCell"/>
</dbReference>
<dbReference type="Gene3D" id="3.30.1360.10">
    <property type="entry name" value="RNA polymerase, RBP11-like subunit"/>
    <property type="match status" value="1"/>
</dbReference>
<reference evidence="6" key="1">
    <citation type="journal article" date="2020" name="mSystems">
        <title>Genome- and Community-Level Interaction Insights into Carbon Utilization and Element Cycling Functions of Hydrothermarchaeota in Hydrothermal Sediment.</title>
        <authorList>
            <person name="Zhou Z."/>
            <person name="Liu Y."/>
            <person name="Xu W."/>
            <person name="Pan J."/>
            <person name="Luo Z.H."/>
            <person name="Li M."/>
        </authorList>
    </citation>
    <scope>NUCLEOTIDE SEQUENCE [LARGE SCALE GENOMIC DNA]</scope>
    <source>
        <strain evidence="6">SpSt-735</strain>
    </source>
</reference>
<dbReference type="InterPro" id="IPR022905">
    <property type="entry name" value="Rpo11-like"/>
</dbReference>
<comment type="function">
    <text evidence="4">DNA-dependent RNA polymerase (RNAP) catalyzes the transcription of DNA into RNA using the four ribonucleoside triphosphates as substrates.</text>
</comment>
<keyword evidence="1 4" id="KW-0240">DNA-directed RNA polymerase</keyword>
<dbReference type="GO" id="GO:0000428">
    <property type="term" value="C:DNA-directed RNA polymerase complex"/>
    <property type="evidence" value="ECO:0007669"/>
    <property type="project" value="UniProtKB-KW"/>
</dbReference>
<evidence type="ECO:0000313" key="6">
    <source>
        <dbReference type="EMBL" id="HGI43143.1"/>
    </source>
</evidence>
<comment type="catalytic activity">
    <reaction evidence="4">
        <text>RNA(n) + a ribonucleoside 5'-triphosphate = RNA(n+1) + diphosphate</text>
        <dbReference type="Rhea" id="RHEA:21248"/>
        <dbReference type="Rhea" id="RHEA-COMP:14527"/>
        <dbReference type="Rhea" id="RHEA-COMP:17342"/>
        <dbReference type="ChEBI" id="CHEBI:33019"/>
        <dbReference type="ChEBI" id="CHEBI:61557"/>
        <dbReference type="ChEBI" id="CHEBI:140395"/>
        <dbReference type="EC" id="2.7.7.6"/>
    </reaction>
</comment>
<evidence type="ECO:0000256" key="2">
    <source>
        <dbReference type="ARBA" id="ARBA00023163"/>
    </source>
</evidence>
<sequence>MSSARVRVAEELQIVVEKAEPNRLTLRLRGEDHTLLNLVVDELNRDKHVAFAAYRQKHPLTEEYMLTVVTDGGENALEALKAAVARAKTVFEKLLEEWREKAMS</sequence>
<protein>
    <recommendedName>
        <fullName evidence="4">DNA-directed RNA polymerase subunit Rpo11</fullName>
        <ecNumber evidence="4">2.7.7.6</ecNumber>
    </recommendedName>
    <alternativeName>
        <fullName evidence="4">DNA-directed RNA polymerase subunit L</fullName>
    </alternativeName>
</protein>
<dbReference type="SUPFAM" id="SSF55257">
    <property type="entry name" value="RBP11-like subunits of RNA polymerase"/>
    <property type="match status" value="1"/>
</dbReference>
<dbReference type="InterPro" id="IPR036603">
    <property type="entry name" value="RBP11-like"/>
</dbReference>
<comment type="similarity">
    <text evidence="3 4">Belongs to the archaeal Rpo11/eukaryotic RPB11/RPC19 RNA polymerase subunit family.</text>
</comment>
<evidence type="ECO:0000256" key="3">
    <source>
        <dbReference type="ARBA" id="ARBA00025751"/>
    </source>
</evidence>
<keyword evidence="4" id="KW-0963">Cytoplasm</keyword>
<proteinExistence type="inferred from homology"/>
<comment type="subcellular location">
    <subcellularLocation>
        <location evidence="4">Cytoplasm</location>
    </subcellularLocation>
</comment>
<dbReference type="InterPro" id="IPR008193">
    <property type="entry name" value="RNA_pol_Rpb11_13-16kDa_CS"/>
</dbReference>
<keyword evidence="2 4" id="KW-0804">Transcription</keyword>
<evidence type="ECO:0000259" key="5">
    <source>
        <dbReference type="Pfam" id="PF13656"/>
    </source>
</evidence>
<dbReference type="CDD" id="cd06927">
    <property type="entry name" value="RNAP_L"/>
    <property type="match status" value="1"/>
</dbReference>
<keyword evidence="4" id="KW-0548">Nucleotidyltransferase</keyword>
<dbReference type="GO" id="GO:0006351">
    <property type="term" value="P:DNA-templated transcription"/>
    <property type="evidence" value="ECO:0007669"/>
    <property type="project" value="UniProtKB-UniRule"/>
</dbReference>
<keyword evidence="4" id="KW-0808">Transferase</keyword>
<dbReference type="AlphaFoldDB" id="A0A7C4B8X2"/>